<reference evidence="3" key="1">
    <citation type="journal article" date="2014" name="Proc. Natl. Acad. Sci. U.S.A.">
        <title>Extensive sampling of basidiomycete genomes demonstrates inadequacy of the white-rot/brown-rot paradigm for wood decay fungi.</title>
        <authorList>
            <person name="Riley R."/>
            <person name="Salamov A.A."/>
            <person name="Brown D.W."/>
            <person name="Nagy L.G."/>
            <person name="Floudas D."/>
            <person name="Held B.W."/>
            <person name="Levasseur A."/>
            <person name="Lombard V."/>
            <person name="Morin E."/>
            <person name="Otillar R."/>
            <person name="Lindquist E.A."/>
            <person name="Sun H."/>
            <person name="LaButti K.M."/>
            <person name="Schmutz J."/>
            <person name="Jabbour D."/>
            <person name="Luo H."/>
            <person name="Baker S.E."/>
            <person name="Pisabarro A.G."/>
            <person name="Walton J.D."/>
            <person name="Blanchette R.A."/>
            <person name="Henrissat B."/>
            <person name="Martin F."/>
            <person name="Cullen D."/>
            <person name="Hibbett D.S."/>
            <person name="Grigoriev I.V."/>
        </authorList>
    </citation>
    <scope>NUCLEOTIDE SEQUENCE [LARGE SCALE GENOMIC DNA]</scope>
    <source>
        <strain evidence="3">MUCL 33604</strain>
    </source>
</reference>
<dbReference type="HOGENOM" id="CLU_052397_3_0_1"/>
<accession>A0A067PJ22</accession>
<dbReference type="Pfam" id="PF00651">
    <property type="entry name" value="BTB"/>
    <property type="match status" value="1"/>
</dbReference>
<dbReference type="InterPro" id="IPR011333">
    <property type="entry name" value="SKP1/BTB/POZ_sf"/>
</dbReference>
<dbReference type="OrthoDB" id="3357985at2759"/>
<organism evidence="2 3">
    <name type="scientific">Jaapia argillacea MUCL 33604</name>
    <dbReference type="NCBI Taxonomy" id="933084"/>
    <lineage>
        <taxon>Eukaryota</taxon>
        <taxon>Fungi</taxon>
        <taxon>Dikarya</taxon>
        <taxon>Basidiomycota</taxon>
        <taxon>Agaricomycotina</taxon>
        <taxon>Agaricomycetes</taxon>
        <taxon>Agaricomycetidae</taxon>
        <taxon>Jaapiales</taxon>
        <taxon>Jaapiaceae</taxon>
        <taxon>Jaapia</taxon>
    </lineage>
</organism>
<evidence type="ECO:0000259" key="1">
    <source>
        <dbReference type="Pfam" id="PF00651"/>
    </source>
</evidence>
<dbReference type="Proteomes" id="UP000027265">
    <property type="component" value="Unassembled WGS sequence"/>
</dbReference>
<evidence type="ECO:0000313" key="2">
    <source>
        <dbReference type="EMBL" id="KDQ50426.1"/>
    </source>
</evidence>
<gene>
    <name evidence="2" type="ORF">JAAARDRAFT_211740</name>
</gene>
<sequence>MPSTNSSPIELASNAPHPFDNSDGDVIIRSSDNVDFQLLKCLLSLASPVFRGMFELPLLTPIEETRKENPSEWKDGLPIVPLSEDSSTLTDLLLPIFPWETPSFTSLKQCRVTLEVAEKYQMDNAREAMDKTLAISPLIQEETTSAYAIACRFGMERTARATARSSLRKTLPGEFLTSFTKPRLLLCTDS</sequence>
<dbReference type="AlphaFoldDB" id="A0A067PJ22"/>
<keyword evidence="3" id="KW-1185">Reference proteome</keyword>
<proteinExistence type="predicted"/>
<dbReference type="InParanoid" id="A0A067PJ22"/>
<dbReference type="EMBL" id="KL197760">
    <property type="protein sequence ID" value="KDQ50426.1"/>
    <property type="molecule type" value="Genomic_DNA"/>
</dbReference>
<protein>
    <recommendedName>
        <fullName evidence="1">BTB domain-containing protein</fullName>
    </recommendedName>
</protein>
<dbReference type="Gene3D" id="3.30.710.10">
    <property type="entry name" value="Potassium Channel Kv1.1, Chain A"/>
    <property type="match status" value="1"/>
</dbReference>
<feature type="domain" description="BTB" evidence="1">
    <location>
        <begin position="25"/>
        <end position="133"/>
    </location>
</feature>
<evidence type="ECO:0000313" key="3">
    <source>
        <dbReference type="Proteomes" id="UP000027265"/>
    </source>
</evidence>
<name>A0A067PJ22_9AGAM</name>
<dbReference type="InterPro" id="IPR000210">
    <property type="entry name" value="BTB/POZ_dom"/>
</dbReference>